<gene>
    <name evidence="1" type="ORF">RMAR00112_LOCUS13206</name>
</gene>
<proteinExistence type="predicted"/>
<sequence length="323" mass="36143">MPPTSALLGLDSIRADLKELGYDHSAAVEEDDIFTATERRLKVIKWLLDRFSEGSGEDFSTAHDVNGLGKALIRLGIGLDENSAHEVLQPSKRTSRSKSAGLIRNLIDVAMSVIMPVDLSSVVRLSSVLIKSSEDFPKKHHIEKTDAAKHGEKPLDQALKRQRELEEQVARIVLVDDFRKESELDVGRAQCFALRVAVEAQLDRLSTFSRFQAANIHEIGASVAEAQNDCQMFREVVERVLEIDRRWMCPREEADWRERISECVAAEEGVHKFSSDLLSIVTSKEQVSDLYRSITNHRLELSPVLVESLSELSAANALLESIN</sequence>
<accession>A0A7S3EE56</accession>
<name>A0A7S3EE56_9RHOD</name>
<dbReference type="EMBL" id="HBHW01017013">
    <property type="protein sequence ID" value="CAE0045231.1"/>
    <property type="molecule type" value="Transcribed_RNA"/>
</dbReference>
<organism evidence="1">
    <name type="scientific">Rhodosorus marinus</name>
    <dbReference type="NCBI Taxonomy" id="101924"/>
    <lineage>
        <taxon>Eukaryota</taxon>
        <taxon>Rhodophyta</taxon>
        <taxon>Stylonematophyceae</taxon>
        <taxon>Stylonematales</taxon>
        <taxon>Stylonemataceae</taxon>
        <taxon>Rhodosorus</taxon>
    </lineage>
</organism>
<protein>
    <submittedName>
        <fullName evidence="1">Uncharacterized protein</fullName>
    </submittedName>
</protein>
<evidence type="ECO:0000313" key="1">
    <source>
        <dbReference type="EMBL" id="CAE0045231.1"/>
    </source>
</evidence>
<dbReference type="AlphaFoldDB" id="A0A7S3EE56"/>
<reference evidence="1" key="1">
    <citation type="submission" date="2021-01" db="EMBL/GenBank/DDBJ databases">
        <authorList>
            <person name="Corre E."/>
            <person name="Pelletier E."/>
            <person name="Niang G."/>
            <person name="Scheremetjew M."/>
            <person name="Finn R."/>
            <person name="Kale V."/>
            <person name="Holt S."/>
            <person name="Cochrane G."/>
            <person name="Meng A."/>
            <person name="Brown T."/>
            <person name="Cohen L."/>
        </authorList>
    </citation>
    <scope>NUCLEOTIDE SEQUENCE</scope>
    <source>
        <strain evidence="1">CCMP 769</strain>
    </source>
</reference>